<dbReference type="NCBIfam" id="TIGR00753">
    <property type="entry name" value="undec_PP_bacA"/>
    <property type="match status" value="1"/>
</dbReference>
<comment type="similarity">
    <text evidence="2 17">Belongs to the UppP family.</text>
</comment>
<comment type="catalytic activity">
    <reaction evidence="16 17">
        <text>di-trans,octa-cis-undecaprenyl diphosphate + H2O = di-trans,octa-cis-undecaprenyl phosphate + phosphate + H(+)</text>
        <dbReference type="Rhea" id="RHEA:28094"/>
        <dbReference type="ChEBI" id="CHEBI:15377"/>
        <dbReference type="ChEBI" id="CHEBI:15378"/>
        <dbReference type="ChEBI" id="CHEBI:43474"/>
        <dbReference type="ChEBI" id="CHEBI:58405"/>
        <dbReference type="ChEBI" id="CHEBI:60392"/>
        <dbReference type="EC" id="3.6.1.27"/>
    </reaction>
</comment>
<keyword evidence="10 17" id="KW-1133">Transmembrane helix</keyword>
<comment type="subcellular location">
    <subcellularLocation>
        <location evidence="1 17">Cell membrane</location>
        <topology evidence="1 17">Multi-pass membrane protein</topology>
    </subcellularLocation>
</comment>
<evidence type="ECO:0000256" key="6">
    <source>
        <dbReference type="ARBA" id="ARBA00022692"/>
    </source>
</evidence>
<evidence type="ECO:0000256" key="17">
    <source>
        <dbReference type="HAMAP-Rule" id="MF_01006"/>
    </source>
</evidence>
<dbReference type="GO" id="GO:0009252">
    <property type="term" value="P:peptidoglycan biosynthetic process"/>
    <property type="evidence" value="ECO:0007669"/>
    <property type="project" value="UniProtKB-KW"/>
</dbReference>
<dbReference type="Proteomes" id="UP000309673">
    <property type="component" value="Unassembled WGS sequence"/>
</dbReference>
<keyword evidence="12 17" id="KW-0046">Antibiotic resistance</keyword>
<accession>A0A4U0F9W8</accession>
<dbReference type="GO" id="GO:0008360">
    <property type="term" value="P:regulation of cell shape"/>
    <property type="evidence" value="ECO:0007669"/>
    <property type="project" value="UniProtKB-KW"/>
</dbReference>
<proteinExistence type="inferred from homology"/>
<organism evidence="18 19">
    <name type="scientific">Cohnella pontilimi</name>
    <dbReference type="NCBI Taxonomy" id="2564100"/>
    <lineage>
        <taxon>Bacteria</taxon>
        <taxon>Bacillati</taxon>
        <taxon>Bacillota</taxon>
        <taxon>Bacilli</taxon>
        <taxon>Bacillales</taxon>
        <taxon>Paenibacillaceae</taxon>
        <taxon>Cohnella</taxon>
    </lineage>
</organism>
<dbReference type="GO" id="GO:0071555">
    <property type="term" value="P:cell wall organization"/>
    <property type="evidence" value="ECO:0007669"/>
    <property type="project" value="UniProtKB-KW"/>
</dbReference>
<dbReference type="RefSeq" id="WP_136778417.1">
    <property type="nucleotide sequence ID" value="NZ_SUPK01000006.1"/>
</dbReference>
<evidence type="ECO:0000256" key="16">
    <source>
        <dbReference type="ARBA" id="ARBA00047594"/>
    </source>
</evidence>
<dbReference type="GO" id="GO:0046677">
    <property type="term" value="P:response to antibiotic"/>
    <property type="evidence" value="ECO:0007669"/>
    <property type="project" value="UniProtKB-UniRule"/>
</dbReference>
<evidence type="ECO:0000313" key="19">
    <source>
        <dbReference type="Proteomes" id="UP000309673"/>
    </source>
</evidence>
<dbReference type="GO" id="GO:0050380">
    <property type="term" value="F:undecaprenyl-diphosphatase activity"/>
    <property type="evidence" value="ECO:0007669"/>
    <property type="project" value="UniProtKB-UniRule"/>
</dbReference>
<dbReference type="PANTHER" id="PTHR30622">
    <property type="entry name" value="UNDECAPRENYL-DIPHOSPHATASE"/>
    <property type="match status" value="1"/>
</dbReference>
<evidence type="ECO:0000256" key="15">
    <source>
        <dbReference type="ARBA" id="ARBA00032932"/>
    </source>
</evidence>
<dbReference type="GO" id="GO:0005886">
    <property type="term" value="C:plasma membrane"/>
    <property type="evidence" value="ECO:0007669"/>
    <property type="project" value="UniProtKB-SubCell"/>
</dbReference>
<keyword evidence="5 17" id="KW-1003">Cell membrane</keyword>
<comment type="caution">
    <text evidence="18">The sequence shown here is derived from an EMBL/GenBank/DDBJ whole genome shotgun (WGS) entry which is preliminary data.</text>
</comment>
<name>A0A4U0F9W8_9BACL</name>
<dbReference type="EMBL" id="SUPK01000006">
    <property type="protein sequence ID" value="TJY41497.1"/>
    <property type="molecule type" value="Genomic_DNA"/>
</dbReference>
<dbReference type="OrthoDB" id="9808289at2"/>
<keyword evidence="8 17" id="KW-0133">Cell shape</keyword>
<keyword evidence="7 17" id="KW-0378">Hydrolase</keyword>
<evidence type="ECO:0000256" key="1">
    <source>
        <dbReference type="ARBA" id="ARBA00004651"/>
    </source>
</evidence>
<evidence type="ECO:0000313" key="18">
    <source>
        <dbReference type="EMBL" id="TJY41497.1"/>
    </source>
</evidence>
<feature type="transmembrane region" description="Helical" evidence="17">
    <location>
        <begin position="266"/>
        <end position="282"/>
    </location>
</feature>
<evidence type="ECO:0000256" key="3">
    <source>
        <dbReference type="ARBA" id="ARBA00012374"/>
    </source>
</evidence>
<sequence>MLHWFDSIILGIVEGLTEFLPVSSTGHMILTNQLLGYGNDTPEELKTFEIVIQFAAILAIAIVYRHRILQVFGLGRKASVKGLSVDSLPKRGFNMIHVILGIFPALAAAFLFRHQIKELGFHTAPVLWALVAGGIYMWVTEALYESGKVKRTAETMDEISYKQAFIIGLIQIVSAVWPGFSRSGSTIAGGMLTGLSYRAAADFSFFIAIPIMTAATGYELVSNLDQLRAGTLDVGFLLTGFIVSFVVAWVVVVAFLKVLQKIKLKYFAWYRFALAALFYLLVMR</sequence>
<comment type="miscellaneous">
    <text evidence="17">Bacitracin is thought to be involved in the inhibition of peptidoglycan synthesis by sequestering undecaprenyl diphosphate, thereby reducing the pool of lipid carrier available.</text>
</comment>
<dbReference type="InterPro" id="IPR003824">
    <property type="entry name" value="UppP"/>
</dbReference>
<evidence type="ECO:0000256" key="14">
    <source>
        <dbReference type="ARBA" id="ARBA00032707"/>
    </source>
</evidence>
<dbReference type="PANTHER" id="PTHR30622:SF3">
    <property type="entry name" value="UNDECAPRENYL-DIPHOSPHATASE"/>
    <property type="match status" value="1"/>
</dbReference>
<reference evidence="18 19" key="1">
    <citation type="submission" date="2019-04" db="EMBL/GenBank/DDBJ databases">
        <title>Cohnella sp. nov., isolated from soil.</title>
        <authorList>
            <person name="Kim W."/>
        </authorList>
    </citation>
    <scope>NUCLEOTIDE SEQUENCE [LARGE SCALE GENOMIC DNA]</scope>
    <source>
        <strain evidence="18 19">CAU 1483</strain>
    </source>
</reference>
<dbReference type="EC" id="3.6.1.27" evidence="3 17"/>
<evidence type="ECO:0000256" key="13">
    <source>
        <dbReference type="ARBA" id="ARBA00023316"/>
    </source>
</evidence>
<evidence type="ECO:0000256" key="4">
    <source>
        <dbReference type="ARBA" id="ARBA00021581"/>
    </source>
</evidence>
<keyword evidence="9 17" id="KW-0573">Peptidoglycan synthesis</keyword>
<evidence type="ECO:0000256" key="2">
    <source>
        <dbReference type="ARBA" id="ARBA00010621"/>
    </source>
</evidence>
<feature type="transmembrane region" description="Helical" evidence="17">
    <location>
        <begin position="200"/>
        <end position="218"/>
    </location>
</feature>
<feature type="transmembrane region" description="Helical" evidence="17">
    <location>
        <begin position="238"/>
        <end position="259"/>
    </location>
</feature>
<dbReference type="NCBIfam" id="NF001390">
    <property type="entry name" value="PRK00281.1-4"/>
    <property type="match status" value="1"/>
</dbReference>
<evidence type="ECO:0000256" key="10">
    <source>
        <dbReference type="ARBA" id="ARBA00022989"/>
    </source>
</evidence>
<evidence type="ECO:0000256" key="5">
    <source>
        <dbReference type="ARBA" id="ARBA00022475"/>
    </source>
</evidence>
<evidence type="ECO:0000256" key="7">
    <source>
        <dbReference type="ARBA" id="ARBA00022801"/>
    </source>
</evidence>
<evidence type="ECO:0000256" key="9">
    <source>
        <dbReference type="ARBA" id="ARBA00022984"/>
    </source>
</evidence>
<gene>
    <name evidence="17" type="primary">uppP</name>
    <name evidence="18" type="ORF">E5161_13945</name>
</gene>
<dbReference type="Pfam" id="PF02673">
    <property type="entry name" value="BacA"/>
    <property type="match status" value="1"/>
</dbReference>
<keyword evidence="6 17" id="KW-0812">Transmembrane</keyword>
<dbReference type="AlphaFoldDB" id="A0A4U0F9W8"/>
<comment type="function">
    <text evidence="17">Catalyzes the dephosphorylation of undecaprenyl diphosphate (UPP). Confers resistance to bacitracin.</text>
</comment>
<evidence type="ECO:0000256" key="12">
    <source>
        <dbReference type="ARBA" id="ARBA00023251"/>
    </source>
</evidence>
<evidence type="ECO:0000256" key="8">
    <source>
        <dbReference type="ARBA" id="ARBA00022960"/>
    </source>
</evidence>
<protein>
    <recommendedName>
        <fullName evidence="4 17">Undecaprenyl-diphosphatase</fullName>
        <ecNumber evidence="3 17">3.6.1.27</ecNumber>
    </recommendedName>
    <alternativeName>
        <fullName evidence="15 17">Bacitracin resistance protein</fullName>
    </alternativeName>
    <alternativeName>
        <fullName evidence="14 17">Undecaprenyl pyrophosphate phosphatase</fullName>
    </alternativeName>
</protein>
<dbReference type="HAMAP" id="MF_01006">
    <property type="entry name" value="Undec_diphosphatase"/>
    <property type="match status" value="1"/>
</dbReference>
<keyword evidence="19" id="KW-1185">Reference proteome</keyword>
<feature type="transmembrane region" description="Helical" evidence="17">
    <location>
        <begin position="92"/>
        <end position="112"/>
    </location>
</feature>
<keyword evidence="11 17" id="KW-0472">Membrane</keyword>
<feature type="transmembrane region" description="Helical" evidence="17">
    <location>
        <begin position="50"/>
        <end position="72"/>
    </location>
</feature>
<evidence type="ECO:0000256" key="11">
    <source>
        <dbReference type="ARBA" id="ARBA00023136"/>
    </source>
</evidence>
<keyword evidence="13 17" id="KW-0961">Cell wall biogenesis/degradation</keyword>
<feature type="transmembrane region" description="Helical" evidence="17">
    <location>
        <begin position="159"/>
        <end position="180"/>
    </location>
</feature>
<feature type="transmembrane region" description="Helical" evidence="17">
    <location>
        <begin position="119"/>
        <end position="139"/>
    </location>
</feature>